<keyword evidence="5 13" id="KW-0547">Nucleotide-binding</keyword>
<evidence type="ECO:0000256" key="2">
    <source>
        <dbReference type="ARBA" id="ARBA00022516"/>
    </source>
</evidence>
<comment type="cofactor">
    <cofactor evidence="13">
        <name>Zn(2+)</name>
        <dbReference type="ChEBI" id="CHEBI:29105"/>
    </cofactor>
    <text evidence="13">Binds 1 zinc ion per subunit.</text>
</comment>
<evidence type="ECO:0000256" key="11">
    <source>
        <dbReference type="ARBA" id="ARBA00023160"/>
    </source>
</evidence>
<keyword evidence="16" id="KW-1185">Reference proteome</keyword>
<name>A0A1E5QBC1_9PROT</name>
<evidence type="ECO:0000256" key="7">
    <source>
        <dbReference type="ARBA" id="ARBA00022832"/>
    </source>
</evidence>
<dbReference type="GO" id="GO:2001295">
    <property type="term" value="P:malonyl-CoA biosynthetic process"/>
    <property type="evidence" value="ECO:0007669"/>
    <property type="project" value="UniProtKB-UniRule"/>
</dbReference>
<keyword evidence="6 13" id="KW-0863">Zinc-finger</keyword>
<dbReference type="GO" id="GO:0008270">
    <property type="term" value="F:zinc ion binding"/>
    <property type="evidence" value="ECO:0007669"/>
    <property type="project" value="UniProtKB-UniRule"/>
</dbReference>
<dbReference type="Proteomes" id="UP000095347">
    <property type="component" value="Unassembled WGS sequence"/>
</dbReference>
<dbReference type="GO" id="GO:0009329">
    <property type="term" value="C:acetate CoA-transferase complex"/>
    <property type="evidence" value="ECO:0007669"/>
    <property type="project" value="TreeGrafter"/>
</dbReference>
<keyword evidence="13" id="KW-0963">Cytoplasm</keyword>
<accession>A0A1E5QBC1</accession>
<evidence type="ECO:0000256" key="1">
    <source>
        <dbReference type="ARBA" id="ARBA00004496"/>
    </source>
</evidence>
<evidence type="ECO:0000256" key="5">
    <source>
        <dbReference type="ARBA" id="ARBA00022741"/>
    </source>
</evidence>
<comment type="similarity">
    <text evidence="13">Belongs to the AccD/PCCB family.</text>
</comment>
<dbReference type="OrthoDB" id="9772975at2"/>
<dbReference type="HAMAP" id="MF_01395">
    <property type="entry name" value="AcetylCoA_CT_beta"/>
    <property type="match status" value="1"/>
</dbReference>
<dbReference type="InterPro" id="IPR000438">
    <property type="entry name" value="Acetyl_CoA_COase_Trfase_b_su"/>
</dbReference>
<dbReference type="RefSeq" id="WP_069956796.1">
    <property type="nucleotide sequence ID" value="NZ_MCGG01000008.1"/>
</dbReference>
<organism evidence="15 16">
    <name type="scientific">Magnetovibrio blakemorei</name>
    <dbReference type="NCBI Taxonomy" id="28181"/>
    <lineage>
        <taxon>Bacteria</taxon>
        <taxon>Pseudomonadati</taxon>
        <taxon>Pseudomonadota</taxon>
        <taxon>Alphaproteobacteria</taxon>
        <taxon>Rhodospirillales</taxon>
        <taxon>Magnetovibrionaceae</taxon>
        <taxon>Magnetovibrio</taxon>
    </lineage>
</organism>
<dbReference type="Pfam" id="PF17848">
    <property type="entry name" value="Zn_ribbon_ACC"/>
    <property type="match status" value="1"/>
</dbReference>
<dbReference type="PRINTS" id="PR01070">
    <property type="entry name" value="ACCCTRFRASEB"/>
</dbReference>
<dbReference type="GO" id="GO:0003989">
    <property type="term" value="F:acetyl-CoA carboxylase activity"/>
    <property type="evidence" value="ECO:0007669"/>
    <property type="project" value="InterPro"/>
</dbReference>
<dbReference type="AlphaFoldDB" id="A0A1E5QBC1"/>
<evidence type="ECO:0000313" key="16">
    <source>
        <dbReference type="Proteomes" id="UP000095347"/>
    </source>
</evidence>
<dbReference type="InterPro" id="IPR011762">
    <property type="entry name" value="COA_CT_N"/>
</dbReference>
<proteinExistence type="inferred from homology"/>
<keyword evidence="11 13" id="KW-0275">Fatty acid biosynthesis</keyword>
<evidence type="ECO:0000256" key="6">
    <source>
        <dbReference type="ARBA" id="ARBA00022771"/>
    </source>
</evidence>
<dbReference type="InterPro" id="IPR041010">
    <property type="entry name" value="Znf-ACC"/>
</dbReference>
<evidence type="ECO:0000313" key="15">
    <source>
        <dbReference type="EMBL" id="OEJ69332.1"/>
    </source>
</evidence>
<evidence type="ECO:0000256" key="9">
    <source>
        <dbReference type="ARBA" id="ARBA00022840"/>
    </source>
</evidence>
<feature type="zinc finger region" description="C4-type" evidence="13">
    <location>
        <begin position="30"/>
        <end position="52"/>
    </location>
</feature>
<comment type="catalytic activity">
    <reaction evidence="13">
        <text>N(6)-carboxybiotinyl-L-lysyl-[protein] + acetyl-CoA = N(6)-biotinyl-L-lysyl-[protein] + malonyl-CoA</text>
        <dbReference type="Rhea" id="RHEA:54728"/>
        <dbReference type="Rhea" id="RHEA-COMP:10505"/>
        <dbReference type="Rhea" id="RHEA-COMP:10506"/>
        <dbReference type="ChEBI" id="CHEBI:57288"/>
        <dbReference type="ChEBI" id="CHEBI:57384"/>
        <dbReference type="ChEBI" id="CHEBI:83144"/>
        <dbReference type="ChEBI" id="CHEBI:83145"/>
        <dbReference type="EC" id="2.1.3.15"/>
    </reaction>
</comment>
<feature type="binding site" evidence="13">
    <location>
        <position position="30"/>
    </location>
    <ligand>
        <name>Zn(2+)</name>
        <dbReference type="ChEBI" id="CHEBI:29105"/>
    </ligand>
</feature>
<keyword evidence="7 13" id="KW-0276">Fatty acid metabolism</keyword>
<evidence type="ECO:0000259" key="14">
    <source>
        <dbReference type="PROSITE" id="PS50980"/>
    </source>
</evidence>
<keyword evidence="4 13" id="KW-0479">Metal-binding</keyword>
<keyword evidence="10 13" id="KW-0443">Lipid metabolism</keyword>
<comment type="subunit">
    <text evidence="13">Acetyl-CoA carboxylase is a heterohexamer composed of biotin carboxyl carrier protein (AccB), biotin carboxylase (AccC) and two subunits each of ACCase subunit alpha (AccA) and ACCase subunit beta (AccD).</text>
</comment>
<keyword evidence="9 13" id="KW-0067">ATP-binding</keyword>
<dbReference type="EMBL" id="MCGG01000008">
    <property type="protein sequence ID" value="OEJ69332.1"/>
    <property type="molecule type" value="Genomic_DNA"/>
</dbReference>
<keyword evidence="2 13" id="KW-0444">Lipid biosynthesis</keyword>
<comment type="caution">
    <text evidence="15">The sequence shown here is derived from an EMBL/GenBank/DDBJ whole genome shotgun (WGS) entry which is preliminary data.</text>
</comment>
<evidence type="ECO:0000256" key="10">
    <source>
        <dbReference type="ARBA" id="ARBA00023098"/>
    </source>
</evidence>
<dbReference type="NCBIfam" id="TIGR00515">
    <property type="entry name" value="accD"/>
    <property type="match status" value="1"/>
</dbReference>
<dbReference type="SUPFAM" id="SSF52096">
    <property type="entry name" value="ClpP/crotonase"/>
    <property type="match status" value="1"/>
</dbReference>
<evidence type="ECO:0000256" key="13">
    <source>
        <dbReference type="HAMAP-Rule" id="MF_01395"/>
    </source>
</evidence>
<comment type="function">
    <text evidence="12 13">Component of the acetyl coenzyme A carboxylase (ACC) complex. Biotin carboxylase (BC) catalyzes the carboxylation of biotin on its carrier protein (BCCP) and then the CO(2) group is transferred by the transcarboxylase to acetyl-CoA to form malonyl-CoA.</text>
</comment>
<sequence>MNWLKDFVRPKLKELVGGGKDIPENLWHQCPSCQQMIFHRDLEAKLNVCQHCGHHMRIGVGKRLELLFDGGAYKTARFTSPVTDPLKFKDIKRYSDRLKESQSKTSEEDALIVAHGKMGGQNVVIAAFNFAFMGGSMGTAVGEGILTASRLAQVQDASLIIIPASGGARMQEGILSLMQMARTTIAVEEVKEKGLPYLVLLTDPTTGGVSASFAMLGDVAIAEPGCVIGFAGRRVIEQTIREQLPADFQTAEYLLDHGMVDMVVERKNLRSTIIRVLSLLRNTGAPADVVELLAEPVVMPDAKFGKSIVDAPIPHGARPPEGDGRK</sequence>
<evidence type="ECO:0000256" key="4">
    <source>
        <dbReference type="ARBA" id="ARBA00022723"/>
    </source>
</evidence>
<feature type="binding site" evidence="13">
    <location>
        <position position="33"/>
    </location>
    <ligand>
        <name>Zn(2+)</name>
        <dbReference type="ChEBI" id="CHEBI:29105"/>
    </ligand>
</feature>
<comment type="pathway">
    <text evidence="13">Lipid metabolism; malonyl-CoA biosynthesis; malonyl-CoA from acetyl-CoA: step 1/1.</text>
</comment>
<dbReference type="PANTHER" id="PTHR42995:SF5">
    <property type="entry name" value="ACETYL-COENZYME A CARBOXYLASE CARBOXYL TRANSFERASE SUBUNIT BETA, CHLOROPLASTIC"/>
    <property type="match status" value="1"/>
</dbReference>
<feature type="binding site" evidence="13">
    <location>
        <position position="52"/>
    </location>
    <ligand>
        <name>Zn(2+)</name>
        <dbReference type="ChEBI" id="CHEBI:29105"/>
    </ligand>
</feature>
<dbReference type="Gene3D" id="3.90.226.10">
    <property type="entry name" value="2-enoyl-CoA Hydratase, Chain A, domain 1"/>
    <property type="match status" value="1"/>
</dbReference>
<keyword evidence="8 13" id="KW-0862">Zinc</keyword>
<keyword evidence="3 13" id="KW-0808">Transferase</keyword>
<dbReference type="PROSITE" id="PS50980">
    <property type="entry name" value="COA_CT_NTER"/>
    <property type="match status" value="1"/>
</dbReference>
<feature type="domain" description="CoA carboxyltransferase N-terminal" evidence="14">
    <location>
        <begin position="26"/>
        <end position="295"/>
    </location>
</feature>
<dbReference type="GO" id="GO:0016743">
    <property type="term" value="F:carboxyl- or carbamoyltransferase activity"/>
    <property type="evidence" value="ECO:0007669"/>
    <property type="project" value="UniProtKB-UniRule"/>
</dbReference>
<dbReference type="GO" id="GO:0006633">
    <property type="term" value="P:fatty acid biosynthetic process"/>
    <property type="evidence" value="ECO:0007669"/>
    <property type="project" value="UniProtKB-KW"/>
</dbReference>
<evidence type="ECO:0000256" key="3">
    <source>
        <dbReference type="ARBA" id="ARBA00022679"/>
    </source>
</evidence>
<dbReference type="InterPro" id="IPR034733">
    <property type="entry name" value="AcCoA_carboxyl_beta"/>
</dbReference>
<evidence type="ECO:0000256" key="8">
    <source>
        <dbReference type="ARBA" id="ARBA00022833"/>
    </source>
</evidence>
<dbReference type="EC" id="2.1.3.15" evidence="13"/>
<dbReference type="InterPro" id="IPR029045">
    <property type="entry name" value="ClpP/crotonase-like_dom_sf"/>
</dbReference>
<dbReference type="PANTHER" id="PTHR42995">
    <property type="entry name" value="ACETYL-COENZYME A CARBOXYLASE CARBOXYL TRANSFERASE SUBUNIT BETA, CHLOROPLASTIC"/>
    <property type="match status" value="1"/>
</dbReference>
<dbReference type="UniPathway" id="UPA00655">
    <property type="reaction ID" value="UER00711"/>
</dbReference>
<dbReference type="STRING" id="28181.BEN30_04450"/>
<dbReference type="GO" id="GO:0005524">
    <property type="term" value="F:ATP binding"/>
    <property type="evidence" value="ECO:0007669"/>
    <property type="project" value="UniProtKB-KW"/>
</dbReference>
<dbReference type="Pfam" id="PF01039">
    <property type="entry name" value="Carboxyl_trans"/>
    <property type="match status" value="1"/>
</dbReference>
<evidence type="ECO:0000256" key="12">
    <source>
        <dbReference type="ARBA" id="ARBA00025280"/>
    </source>
</evidence>
<feature type="binding site" evidence="13">
    <location>
        <position position="49"/>
    </location>
    <ligand>
        <name>Zn(2+)</name>
        <dbReference type="ChEBI" id="CHEBI:29105"/>
    </ligand>
</feature>
<protein>
    <recommendedName>
        <fullName evidence="13">Acetyl-coenzyme A carboxylase carboxyl transferase subunit beta</fullName>
        <shortName evidence="13">ACCase subunit beta</shortName>
        <shortName evidence="13">Acetyl-CoA carboxylase carboxyltransferase subunit beta</shortName>
        <ecNumber evidence="13">2.1.3.15</ecNumber>
    </recommendedName>
</protein>
<gene>
    <name evidence="13" type="primary">accD</name>
    <name evidence="15" type="ORF">BEN30_04450</name>
</gene>
<comment type="subcellular location">
    <subcellularLocation>
        <location evidence="1 13">Cytoplasm</location>
    </subcellularLocation>
</comment>
<reference evidence="16" key="1">
    <citation type="submission" date="2016-07" db="EMBL/GenBank/DDBJ databases">
        <authorList>
            <person name="Florea S."/>
            <person name="Webb J.S."/>
            <person name="Jaromczyk J."/>
            <person name="Schardl C.L."/>
        </authorList>
    </citation>
    <scope>NUCLEOTIDE SEQUENCE [LARGE SCALE GENOMIC DNA]</scope>
    <source>
        <strain evidence="16">MV-1</strain>
    </source>
</reference>